<feature type="region of interest" description="Disordered" evidence="1">
    <location>
        <begin position="51"/>
        <end position="80"/>
    </location>
</feature>
<evidence type="ECO:0008006" key="3">
    <source>
        <dbReference type="Google" id="ProtNLM"/>
    </source>
</evidence>
<gene>
    <name evidence="2" type="ORF">I553_10812</name>
</gene>
<organism evidence="2">
    <name type="scientific">Mycobacterium xenopi 4042</name>
    <dbReference type="NCBI Taxonomy" id="1299334"/>
    <lineage>
        <taxon>Bacteria</taxon>
        <taxon>Bacillati</taxon>
        <taxon>Actinomycetota</taxon>
        <taxon>Actinomycetes</taxon>
        <taxon>Mycobacteriales</taxon>
        <taxon>Mycobacteriaceae</taxon>
        <taxon>Mycobacterium</taxon>
    </lineage>
</organism>
<name>X8DDD9_MYCXE</name>
<evidence type="ECO:0000313" key="2">
    <source>
        <dbReference type="EMBL" id="EUA65515.1"/>
    </source>
</evidence>
<protein>
    <recommendedName>
        <fullName evidence="3">AbrB/MazE/SpoVT family DNA-binding domain-containing protein</fullName>
    </recommendedName>
</protein>
<evidence type="ECO:0000256" key="1">
    <source>
        <dbReference type="SAM" id="MobiDB-lite"/>
    </source>
</evidence>
<proteinExistence type="predicted"/>
<dbReference type="PATRIC" id="fig|1299334.3.peg.2494"/>
<comment type="caution">
    <text evidence="2">The sequence shown here is derived from an EMBL/GenBank/DDBJ whole genome shotgun (WGS) entry which is preliminary data.</text>
</comment>
<accession>X8DDD9</accession>
<reference evidence="2" key="1">
    <citation type="submission" date="2014-01" db="EMBL/GenBank/DDBJ databases">
        <authorList>
            <person name="Brown-Elliot B."/>
            <person name="Wallace R."/>
            <person name="Lenaerts A."/>
            <person name="Ordway D."/>
            <person name="DeGroote M.A."/>
            <person name="Parker T."/>
            <person name="Sizemore C."/>
            <person name="Tallon L.J."/>
            <person name="Sadzewicz L.K."/>
            <person name="Sengamalay N."/>
            <person name="Fraser C.M."/>
            <person name="Hine E."/>
            <person name="Shefchek K.A."/>
            <person name="Das S.P."/>
            <person name="Tettelin H."/>
        </authorList>
    </citation>
    <scope>NUCLEOTIDE SEQUENCE [LARGE SCALE GENOMIC DNA]</scope>
    <source>
        <strain evidence="2">4042</strain>
    </source>
</reference>
<dbReference type="AlphaFoldDB" id="X8DDD9"/>
<dbReference type="EMBL" id="JAOB01000027">
    <property type="protein sequence ID" value="EUA65515.1"/>
    <property type="molecule type" value="Genomic_DNA"/>
</dbReference>
<feature type="compositionally biased region" description="Basic residues" evidence="1">
    <location>
        <begin position="71"/>
        <end position="80"/>
    </location>
</feature>
<sequence>MGNTIDEAIVESDSRSRIVLPGHPNQRFLLRENADGSLLLQPARVVSEAQREYDTTPELQDLLARAAKAPTVRRSRHRRP</sequence>